<evidence type="ECO:0000313" key="3">
    <source>
        <dbReference type="EMBL" id="VDC62326.1"/>
    </source>
</evidence>
<reference evidence="3" key="1">
    <citation type="submission" date="2018-11" db="EMBL/GenBank/DDBJ databases">
        <authorList>
            <consortium name="Genoscope - CEA"/>
            <person name="William W."/>
        </authorList>
    </citation>
    <scope>NUCLEOTIDE SEQUENCE</scope>
</reference>
<dbReference type="Proteomes" id="UP000694005">
    <property type="component" value="Chromosome A09"/>
</dbReference>
<accession>A0A3P5Y501</accession>
<keyword evidence="1" id="KW-0812">Transmembrane</keyword>
<dbReference type="EMBL" id="LS974625">
    <property type="protein sequence ID" value="CAG7865230.1"/>
    <property type="molecule type" value="Genomic_DNA"/>
</dbReference>
<proteinExistence type="predicted"/>
<dbReference type="EMBL" id="LR031568">
    <property type="protein sequence ID" value="VDC62326.1"/>
    <property type="molecule type" value="Genomic_DNA"/>
</dbReference>
<feature type="transmembrane region" description="Helical" evidence="1">
    <location>
        <begin position="106"/>
        <end position="131"/>
    </location>
</feature>
<name>A0A3P5Y501_BRACM</name>
<dbReference type="AlphaFoldDB" id="A0A3P5Y501"/>
<organism evidence="3">
    <name type="scientific">Brassica campestris</name>
    <name type="common">Field mustard</name>
    <dbReference type="NCBI Taxonomy" id="3711"/>
    <lineage>
        <taxon>Eukaryota</taxon>
        <taxon>Viridiplantae</taxon>
        <taxon>Streptophyta</taxon>
        <taxon>Embryophyta</taxon>
        <taxon>Tracheophyta</taxon>
        <taxon>Spermatophyta</taxon>
        <taxon>Magnoliopsida</taxon>
        <taxon>eudicotyledons</taxon>
        <taxon>Gunneridae</taxon>
        <taxon>Pentapetalae</taxon>
        <taxon>rosids</taxon>
        <taxon>malvids</taxon>
        <taxon>Brassicales</taxon>
        <taxon>Brassicaceae</taxon>
        <taxon>Brassiceae</taxon>
        <taxon>Brassica</taxon>
    </lineage>
</organism>
<evidence type="ECO:0008006" key="4">
    <source>
        <dbReference type="Google" id="ProtNLM"/>
    </source>
</evidence>
<evidence type="ECO:0000256" key="1">
    <source>
        <dbReference type="SAM" id="Phobius"/>
    </source>
</evidence>
<gene>
    <name evidence="3" type="ORF">BRAA09T39937Z</name>
    <name evidence="2" type="ORF">BRAPAZ1V2_A09P56970.2</name>
</gene>
<sequence length="135" mass="15605">MLMKENQWSNLVKGEIHLLLRCYMWGPTPTRIPTRFVPYFTFVPSFNISFPFLLLLLLLKSFFSHLGFRRWQKSNEVIQHEFDRNREGCIRTSTSSSSSPISKLSFFLLPTFCFNGLPIGILLILQGAIILTTTS</sequence>
<protein>
    <recommendedName>
        <fullName evidence="4">Transmembrane protein</fullName>
    </recommendedName>
</protein>
<feature type="transmembrane region" description="Helical" evidence="1">
    <location>
        <begin position="36"/>
        <end position="59"/>
    </location>
</feature>
<evidence type="ECO:0000313" key="2">
    <source>
        <dbReference type="EMBL" id="CAG7865230.1"/>
    </source>
</evidence>
<keyword evidence="1" id="KW-0472">Membrane</keyword>
<dbReference type="Gramene" id="A09p56970.2_BraZ1">
    <property type="protein sequence ID" value="A09p56970.2_BraZ1.CDS"/>
    <property type="gene ID" value="A09g56970.2_BraZ1"/>
</dbReference>
<keyword evidence="1" id="KW-1133">Transmembrane helix</keyword>